<evidence type="ECO:0000313" key="2">
    <source>
        <dbReference type="EMBL" id="MDI1486579.1"/>
    </source>
</evidence>
<comment type="caution">
    <text evidence="2">The sequence shown here is derived from an EMBL/GenBank/DDBJ whole genome shotgun (WGS) entry which is preliminary data.</text>
</comment>
<evidence type="ECO:0000313" key="3">
    <source>
        <dbReference type="Proteomes" id="UP001161017"/>
    </source>
</evidence>
<feature type="compositionally biased region" description="Polar residues" evidence="1">
    <location>
        <begin position="122"/>
        <end position="131"/>
    </location>
</feature>
<evidence type="ECO:0008006" key="4">
    <source>
        <dbReference type="Google" id="ProtNLM"/>
    </source>
</evidence>
<protein>
    <recommendedName>
        <fullName evidence="4">Origin recognition complex subunit 6</fullName>
    </recommendedName>
</protein>
<reference evidence="2" key="1">
    <citation type="journal article" date="2023" name="Genome Biol. Evol.">
        <title>First Whole Genome Sequence and Flow Cytometry Genome Size Data for the Lichen-Forming Fungus Ramalina farinacea (Ascomycota).</title>
        <authorList>
            <person name="Llewellyn T."/>
            <person name="Mian S."/>
            <person name="Hill R."/>
            <person name="Leitch I.J."/>
            <person name="Gaya E."/>
        </authorList>
    </citation>
    <scope>NUCLEOTIDE SEQUENCE</scope>
    <source>
        <strain evidence="2">LIQ254RAFAR</strain>
    </source>
</reference>
<organism evidence="2 3">
    <name type="scientific">Ramalina farinacea</name>
    <dbReference type="NCBI Taxonomy" id="258253"/>
    <lineage>
        <taxon>Eukaryota</taxon>
        <taxon>Fungi</taxon>
        <taxon>Dikarya</taxon>
        <taxon>Ascomycota</taxon>
        <taxon>Pezizomycotina</taxon>
        <taxon>Lecanoromycetes</taxon>
        <taxon>OSLEUM clade</taxon>
        <taxon>Lecanoromycetidae</taxon>
        <taxon>Lecanorales</taxon>
        <taxon>Lecanorineae</taxon>
        <taxon>Ramalinaceae</taxon>
        <taxon>Ramalina</taxon>
    </lineage>
</organism>
<accession>A0AA43QJ28</accession>
<evidence type="ECO:0000256" key="1">
    <source>
        <dbReference type="SAM" id="MobiDB-lite"/>
    </source>
</evidence>
<feature type="compositionally biased region" description="Basic and acidic residues" evidence="1">
    <location>
        <begin position="164"/>
        <end position="177"/>
    </location>
</feature>
<keyword evidence="3" id="KW-1185">Reference proteome</keyword>
<dbReference type="EMBL" id="JAPUFD010000003">
    <property type="protein sequence ID" value="MDI1486579.1"/>
    <property type="molecule type" value="Genomic_DNA"/>
</dbReference>
<dbReference type="Proteomes" id="UP001161017">
    <property type="component" value="Unassembled WGS sequence"/>
</dbReference>
<proteinExistence type="predicted"/>
<sequence length="218" mass="24267">MRAPAAPHHLYAGVSSIFSSARNEGEGSESALDIELPALITAVYFFVTARLSGRQIAPTEFSNNIIIALEVLHEHLPIDVDRDGIDELSVKNHMRLVAARKWVDMDWFQNIRVGSGLGLAENSESPGQIQTPGIRGGDAEDQEESHVEAETDDPGPIIPTKRRLHEDPHEGEAERLRPGLGTMMQEAVDYLSEDHRREFAEWKADILEEIRQKKLAST</sequence>
<dbReference type="AlphaFoldDB" id="A0AA43QJ28"/>
<feature type="region of interest" description="Disordered" evidence="1">
    <location>
        <begin position="119"/>
        <end position="181"/>
    </location>
</feature>
<gene>
    <name evidence="2" type="ORF">OHK93_005811</name>
</gene>
<name>A0AA43QJ28_9LECA</name>